<evidence type="ECO:0000256" key="4">
    <source>
        <dbReference type="ARBA" id="ARBA00011649"/>
    </source>
</evidence>
<keyword evidence="14 20" id="KW-1133">Transmembrane helix</keyword>
<feature type="transmembrane region" description="Helical" evidence="20">
    <location>
        <begin position="12"/>
        <end position="34"/>
    </location>
</feature>
<keyword evidence="9 20" id="KW-0812">Transmembrane</keyword>
<sequence length="193" mass="20791">MTNQVDNSKRRFLTLATGAVGGVAVAGVAMPFVASFFPSERAKAAGAPVEVDISKLEPGQKINAEWRGKPVWVVNRTPEMLSNLSKIEGKLTDPKSEGSEQPEYCKNATRARKPEIWVALGVCTHLGCSPTFRPELAPADLGADWVGGFYCPCHGSKFDLAGRVYSGVPAPTNLVIPPHKYLNDQLLLVGEDQ</sequence>
<dbReference type="SUPFAM" id="SSF50022">
    <property type="entry name" value="ISP domain"/>
    <property type="match status" value="1"/>
</dbReference>
<name>A0ABV8MPJ3_9NEIS</name>
<dbReference type="InterPro" id="IPR006311">
    <property type="entry name" value="TAT_signal"/>
</dbReference>
<keyword evidence="7 20" id="KW-0813">Transport</keyword>
<dbReference type="Proteomes" id="UP001595791">
    <property type="component" value="Unassembled WGS sequence"/>
</dbReference>
<dbReference type="InterPro" id="IPR036922">
    <property type="entry name" value="Rieske_2Fe-2S_sf"/>
</dbReference>
<dbReference type="PRINTS" id="PR00162">
    <property type="entry name" value="RIESKE"/>
</dbReference>
<evidence type="ECO:0000256" key="10">
    <source>
        <dbReference type="ARBA" id="ARBA00022714"/>
    </source>
</evidence>
<keyword evidence="16" id="KW-0411">Iron-sulfur</keyword>
<gene>
    <name evidence="23" type="primary">petA</name>
    <name evidence="23" type="ORF">ACFOW7_12055</name>
</gene>
<evidence type="ECO:0000256" key="2">
    <source>
        <dbReference type="ARBA" id="ARBA00004162"/>
    </source>
</evidence>
<evidence type="ECO:0000256" key="5">
    <source>
        <dbReference type="ARBA" id="ARBA00012951"/>
    </source>
</evidence>
<keyword evidence="24" id="KW-1185">Reference proteome</keyword>
<evidence type="ECO:0000256" key="15">
    <source>
        <dbReference type="ARBA" id="ARBA00023004"/>
    </source>
</evidence>
<organism evidence="23 24">
    <name type="scientific">Chitinimonas lacunae</name>
    <dbReference type="NCBI Taxonomy" id="1963018"/>
    <lineage>
        <taxon>Bacteria</taxon>
        <taxon>Pseudomonadati</taxon>
        <taxon>Pseudomonadota</taxon>
        <taxon>Betaproteobacteria</taxon>
        <taxon>Neisseriales</taxon>
        <taxon>Chitinibacteraceae</taxon>
        <taxon>Chitinimonas</taxon>
    </lineage>
</organism>
<dbReference type="Gene3D" id="2.102.10.10">
    <property type="entry name" value="Rieske [2Fe-2S] iron-sulphur domain"/>
    <property type="match status" value="1"/>
</dbReference>
<dbReference type="InterPro" id="IPR006317">
    <property type="entry name" value="Ubiquinol_cyt_c_Rdtase_Fe-S-su"/>
</dbReference>
<keyword evidence="10" id="KW-0001">2Fe-2S</keyword>
<comment type="subcellular location">
    <subcellularLocation>
        <location evidence="2">Cell membrane</location>
        <topology evidence="2">Single-pass membrane protein</topology>
    </subcellularLocation>
</comment>
<keyword evidence="11" id="KW-0479">Metal-binding</keyword>
<dbReference type="InterPro" id="IPR019470">
    <property type="entry name" value="Ubiq_cytC_Rdtase_Fe-S_su_TAT"/>
</dbReference>
<evidence type="ECO:0000256" key="12">
    <source>
        <dbReference type="ARBA" id="ARBA00022967"/>
    </source>
</evidence>
<dbReference type="PANTHER" id="PTHR10134">
    <property type="entry name" value="CYTOCHROME B-C1 COMPLEX SUBUNIT RIESKE, MITOCHONDRIAL"/>
    <property type="match status" value="1"/>
</dbReference>
<comment type="similarity">
    <text evidence="3">Belongs to the Rieske iron-sulfur protein family.</text>
</comment>
<dbReference type="EC" id="7.1.1.8" evidence="5 20"/>
<evidence type="ECO:0000256" key="9">
    <source>
        <dbReference type="ARBA" id="ARBA00022692"/>
    </source>
</evidence>
<accession>A0ABV8MPJ3</accession>
<keyword evidence="12" id="KW-1278">Translocase</keyword>
<evidence type="ECO:0000256" key="17">
    <source>
        <dbReference type="ARBA" id="ARBA00023136"/>
    </source>
</evidence>
<dbReference type="Pfam" id="PF00355">
    <property type="entry name" value="Rieske"/>
    <property type="match status" value="1"/>
</dbReference>
<keyword evidence="13 20" id="KW-0249">Electron transport</keyword>
<keyword evidence="17 20" id="KW-0472">Membrane</keyword>
<evidence type="ECO:0000256" key="11">
    <source>
        <dbReference type="ARBA" id="ARBA00022723"/>
    </source>
</evidence>
<evidence type="ECO:0000256" key="1">
    <source>
        <dbReference type="ARBA" id="ARBA00002444"/>
    </source>
</evidence>
<keyword evidence="18" id="KW-1015">Disulfide bond</keyword>
<evidence type="ECO:0000256" key="19">
    <source>
        <dbReference type="ARBA" id="ARBA00029351"/>
    </source>
</evidence>
<evidence type="ECO:0000256" key="3">
    <source>
        <dbReference type="ARBA" id="ARBA00010651"/>
    </source>
</evidence>
<evidence type="ECO:0000256" key="21">
    <source>
        <dbReference type="RuleBase" id="RU004497"/>
    </source>
</evidence>
<comment type="catalytic activity">
    <reaction evidence="19 20">
        <text>a quinol + 2 Fe(III)-[cytochrome c](out) = a quinone + 2 Fe(II)-[cytochrome c](out) + 2 H(+)(out)</text>
        <dbReference type="Rhea" id="RHEA:11484"/>
        <dbReference type="Rhea" id="RHEA-COMP:10350"/>
        <dbReference type="Rhea" id="RHEA-COMP:14399"/>
        <dbReference type="ChEBI" id="CHEBI:15378"/>
        <dbReference type="ChEBI" id="CHEBI:24646"/>
        <dbReference type="ChEBI" id="CHEBI:29033"/>
        <dbReference type="ChEBI" id="CHEBI:29034"/>
        <dbReference type="ChEBI" id="CHEBI:132124"/>
        <dbReference type="EC" id="7.1.1.8"/>
    </reaction>
</comment>
<evidence type="ECO:0000256" key="18">
    <source>
        <dbReference type="ARBA" id="ARBA00023157"/>
    </source>
</evidence>
<evidence type="ECO:0000256" key="14">
    <source>
        <dbReference type="ARBA" id="ARBA00022989"/>
    </source>
</evidence>
<evidence type="ECO:0000256" key="20">
    <source>
        <dbReference type="RuleBase" id="RU004494"/>
    </source>
</evidence>
<feature type="domain" description="Rieske" evidence="22">
    <location>
        <begin position="72"/>
        <end position="188"/>
    </location>
</feature>
<evidence type="ECO:0000256" key="8">
    <source>
        <dbReference type="ARBA" id="ARBA00022475"/>
    </source>
</evidence>
<comment type="caution">
    <text evidence="23">The sequence shown here is derived from an EMBL/GenBank/DDBJ whole genome shotgun (WGS) entry which is preliminary data.</text>
</comment>
<evidence type="ECO:0000256" key="13">
    <source>
        <dbReference type="ARBA" id="ARBA00022982"/>
    </source>
</evidence>
<comment type="cofactor">
    <cofactor evidence="20">
        <name>[2Fe-2S] cluster</name>
        <dbReference type="ChEBI" id="CHEBI:190135"/>
    </cofactor>
    <text evidence="20">Binds 1 [2Fe-2S] cluster per subunit.</text>
</comment>
<comment type="miscellaneous">
    <text evidence="20">The Rieske protein is a high potential 2Fe-2S protein.</text>
</comment>
<reference evidence="24" key="1">
    <citation type="journal article" date="2019" name="Int. J. Syst. Evol. Microbiol.">
        <title>The Global Catalogue of Microorganisms (GCM) 10K type strain sequencing project: providing services to taxonomists for standard genome sequencing and annotation.</title>
        <authorList>
            <consortium name="The Broad Institute Genomics Platform"/>
            <consortium name="The Broad Institute Genome Sequencing Center for Infectious Disease"/>
            <person name="Wu L."/>
            <person name="Ma J."/>
        </authorList>
    </citation>
    <scope>NUCLEOTIDE SEQUENCE [LARGE SCALE GENOMIC DNA]</scope>
    <source>
        <strain evidence="24">LMG 29894</strain>
    </source>
</reference>
<proteinExistence type="inferred from homology"/>
<dbReference type="PROSITE" id="PS51318">
    <property type="entry name" value="TAT"/>
    <property type="match status" value="1"/>
</dbReference>
<evidence type="ECO:0000256" key="7">
    <source>
        <dbReference type="ARBA" id="ARBA00022448"/>
    </source>
</evidence>
<evidence type="ECO:0000256" key="16">
    <source>
        <dbReference type="ARBA" id="ARBA00023014"/>
    </source>
</evidence>
<comment type="subunit">
    <text evidence="4 21">The main subunits of complex b-c1 are: cytochrome b, cytochrome c1 and the Rieske protein.</text>
</comment>
<comment type="function">
    <text evidence="1">Component of the ubiquinol-cytochrome c reductase complex (complex III or cytochrome b-c1 complex), which is a respiratory chain that generates an electrochemical potential coupled to ATP synthesis.</text>
</comment>
<evidence type="ECO:0000259" key="22">
    <source>
        <dbReference type="PROSITE" id="PS51296"/>
    </source>
</evidence>
<dbReference type="EMBL" id="JBHSBU010000001">
    <property type="protein sequence ID" value="MFC4160082.1"/>
    <property type="molecule type" value="Genomic_DNA"/>
</dbReference>
<keyword evidence="15" id="KW-0408">Iron</keyword>
<dbReference type="InterPro" id="IPR017941">
    <property type="entry name" value="Rieske_2Fe-2S"/>
</dbReference>
<keyword evidence="8" id="KW-1003">Cell membrane</keyword>
<evidence type="ECO:0000313" key="23">
    <source>
        <dbReference type="EMBL" id="MFC4160082.1"/>
    </source>
</evidence>
<evidence type="ECO:0000256" key="6">
    <source>
        <dbReference type="ARBA" id="ARBA00019816"/>
    </source>
</evidence>
<dbReference type="PROSITE" id="PS51296">
    <property type="entry name" value="RIESKE"/>
    <property type="match status" value="1"/>
</dbReference>
<protein>
    <recommendedName>
        <fullName evidence="6 20">Ubiquinol-cytochrome c reductase iron-sulfur subunit</fullName>
        <ecNumber evidence="5 20">7.1.1.8</ecNumber>
    </recommendedName>
</protein>
<dbReference type="NCBIfam" id="TIGR01416">
    <property type="entry name" value="Rieske_proteo"/>
    <property type="match status" value="1"/>
</dbReference>
<dbReference type="Pfam" id="PF10399">
    <property type="entry name" value="UCR_Fe-S_N"/>
    <property type="match status" value="1"/>
</dbReference>
<evidence type="ECO:0000313" key="24">
    <source>
        <dbReference type="Proteomes" id="UP001595791"/>
    </source>
</evidence>
<dbReference type="CDD" id="cd03470">
    <property type="entry name" value="Rieske_cytochrome_bc1"/>
    <property type="match status" value="1"/>
</dbReference>
<dbReference type="Gene3D" id="1.20.5.510">
    <property type="entry name" value="Single helix bin"/>
    <property type="match status" value="1"/>
</dbReference>
<dbReference type="InterPro" id="IPR005805">
    <property type="entry name" value="Rieske_Fe-S_prot_C"/>
</dbReference>
<dbReference type="RefSeq" id="WP_378164525.1">
    <property type="nucleotide sequence ID" value="NZ_JBHSBU010000001.1"/>
</dbReference>
<dbReference type="InterPro" id="IPR014349">
    <property type="entry name" value="Rieske_Fe-S_prot"/>
</dbReference>